<accession>A0A832EBD1</accession>
<proteinExistence type="inferred from homology"/>
<dbReference type="SUPFAM" id="SSF52540">
    <property type="entry name" value="P-loop containing nucleoside triphosphate hydrolases"/>
    <property type="match status" value="1"/>
</dbReference>
<dbReference type="InterPro" id="IPR002035">
    <property type="entry name" value="VWF_A"/>
</dbReference>
<dbReference type="InterPro" id="IPR003593">
    <property type="entry name" value="AAA+_ATPase"/>
</dbReference>
<dbReference type="EMBL" id="DSTK01000037">
    <property type="protein sequence ID" value="HFK98167.1"/>
    <property type="molecule type" value="Genomic_DNA"/>
</dbReference>
<gene>
    <name evidence="8" type="ORF">ENS06_12715</name>
</gene>
<evidence type="ECO:0000313" key="8">
    <source>
        <dbReference type="EMBL" id="HFK98167.1"/>
    </source>
</evidence>
<keyword evidence="4" id="KW-0067">ATP-binding</keyword>
<dbReference type="InterPro" id="IPR041628">
    <property type="entry name" value="ChlI/MoxR_AAA_lid"/>
</dbReference>
<name>A0A832EBD1_9BACT</name>
<sequence>MNESREDAVTTSMSLRMKATERTFPFSALVGQDLMKRALLLNVVDPSLGGVLIKGERGTAKSTGVRALADLLPTIRVVENCPFRCDPDIFEELCPWCREKVSAGQNLSVVERPVRLVNLPIGTTEDRLLGTIDIEKALKTGQKAFEPGLLAEAHRGILYVDEVNLLNDQIVDLFLDAAASGRNVVEREGISFSHASRFILVGTMNPEEGDLRPQLLDRFGLSVTIRGIDSVHERVEIVKRRLAFEADPEGFRSLWAEQDRALAQRLRSAQERLLTMVLTEELLELASRIAMAMGTDGHRADIAMIKAARANAALEGRSTVTADDLHLAARLVLPHRVKKTPLEKAELDEEKLKELLQSEAGSGSGEPQPWVPVHHNVPKPSAKGKTAVPPGECVTHLCPTSRAVLAHMPWHRMQPGNHPGRRFLIPFSQNSGAVHGARCPMPGEDPVDLSLLGTLRAAAPYQVSRRNGNGNGRPILLAQDIRLRKRSRKTGLSLVMIVDSSASMRSNDRMALTKGVIDALLQDLYLRRDKLGIVTFRHTTAEVLLPLTHNIRDAAAAVAALPVGGRTPLSLGLHLGLRLLVQEKRKNPETLPVLLLFSDGRPNMSAFGADPVDETFHYAREVKRHGIQAVFVDTEMDPMAGGCGYEIARRMGALYLPVDRLFRPR</sequence>
<dbReference type="GO" id="GO:0005524">
    <property type="term" value="F:ATP binding"/>
    <property type="evidence" value="ECO:0007669"/>
    <property type="project" value="UniProtKB-KW"/>
</dbReference>
<reference evidence="8" key="1">
    <citation type="journal article" date="2020" name="mSystems">
        <title>Genome- and Community-Level Interaction Insights into Carbon Utilization and Element Cycling Functions of Hydrothermarchaeota in Hydrothermal Sediment.</title>
        <authorList>
            <person name="Zhou Z."/>
            <person name="Liu Y."/>
            <person name="Xu W."/>
            <person name="Pan J."/>
            <person name="Luo Z.H."/>
            <person name="Li M."/>
        </authorList>
    </citation>
    <scope>NUCLEOTIDE SEQUENCE [LARGE SCALE GENOMIC DNA]</scope>
    <source>
        <strain evidence="8">SpSt-456</strain>
    </source>
</reference>
<dbReference type="InterPro" id="IPR027417">
    <property type="entry name" value="P-loop_NTPase"/>
</dbReference>
<comment type="pathway">
    <text evidence="1">Porphyrin-containing compound metabolism; bacteriochlorophyll biosynthesis.</text>
</comment>
<dbReference type="InterPro" id="IPR052989">
    <property type="entry name" value="Mg-chelatase_DI-like"/>
</dbReference>
<comment type="caution">
    <text evidence="8">The sequence shown here is derived from an EMBL/GenBank/DDBJ whole genome shotgun (WGS) entry which is preliminary data.</text>
</comment>
<dbReference type="SMART" id="SM00382">
    <property type="entry name" value="AAA"/>
    <property type="match status" value="1"/>
</dbReference>
<feature type="domain" description="VWFA" evidence="7">
    <location>
        <begin position="493"/>
        <end position="632"/>
    </location>
</feature>
<dbReference type="InterPro" id="IPR000523">
    <property type="entry name" value="Mg_chelatse_chII-like_cat_dom"/>
</dbReference>
<evidence type="ECO:0000256" key="2">
    <source>
        <dbReference type="ARBA" id="ARBA00005799"/>
    </source>
</evidence>
<dbReference type="SMART" id="SM00327">
    <property type="entry name" value="VWA"/>
    <property type="match status" value="1"/>
</dbReference>
<keyword evidence="3" id="KW-0547">Nucleotide-binding</keyword>
<dbReference type="Pfam" id="PF13519">
    <property type="entry name" value="VWA_2"/>
    <property type="match status" value="1"/>
</dbReference>
<dbReference type="PANTHER" id="PTHR35023">
    <property type="entry name" value="CHELATASE-RELATED"/>
    <property type="match status" value="1"/>
</dbReference>
<evidence type="ECO:0000256" key="3">
    <source>
        <dbReference type="ARBA" id="ARBA00022741"/>
    </source>
</evidence>
<protein>
    <recommendedName>
        <fullName evidence="5">Mg-protoporphyrin IX chelatase</fullName>
    </recommendedName>
</protein>
<dbReference type="AlphaFoldDB" id="A0A832EBD1"/>
<evidence type="ECO:0000256" key="1">
    <source>
        <dbReference type="ARBA" id="ARBA00004800"/>
    </source>
</evidence>
<dbReference type="Gene3D" id="3.40.50.300">
    <property type="entry name" value="P-loop containing nucleotide triphosphate hydrolases"/>
    <property type="match status" value="1"/>
</dbReference>
<organism evidence="8">
    <name type="scientific">Desulfacinum infernum</name>
    <dbReference type="NCBI Taxonomy" id="35837"/>
    <lineage>
        <taxon>Bacteria</taxon>
        <taxon>Pseudomonadati</taxon>
        <taxon>Thermodesulfobacteriota</taxon>
        <taxon>Syntrophobacteria</taxon>
        <taxon>Syntrophobacterales</taxon>
        <taxon>Syntrophobacteraceae</taxon>
        <taxon>Desulfacinum</taxon>
    </lineage>
</organism>
<dbReference type="Gene3D" id="1.10.8.80">
    <property type="entry name" value="Magnesium chelatase subunit I, C-Terminal domain"/>
    <property type="match status" value="1"/>
</dbReference>
<dbReference type="SUPFAM" id="SSF53300">
    <property type="entry name" value="vWA-like"/>
    <property type="match status" value="1"/>
</dbReference>
<dbReference type="PANTHER" id="PTHR35023:SF1">
    <property type="entry name" value="MG-PROTOPORPHYRIN IX CHELATASE"/>
    <property type="match status" value="1"/>
</dbReference>
<dbReference type="Gene3D" id="3.40.50.410">
    <property type="entry name" value="von Willebrand factor, type A domain"/>
    <property type="match status" value="1"/>
</dbReference>
<evidence type="ECO:0000259" key="7">
    <source>
        <dbReference type="PROSITE" id="PS50234"/>
    </source>
</evidence>
<evidence type="ECO:0000256" key="4">
    <source>
        <dbReference type="ARBA" id="ARBA00022840"/>
    </source>
</evidence>
<dbReference type="InterPro" id="IPR036465">
    <property type="entry name" value="vWFA_dom_sf"/>
</dbReference>
<dbReference type="PROSITE" id="PS50234">
    <property type="entry name" value="VWFA"/>
    <property type="match status" value="1"/>
</dbReference>
<dbReference type="Pfam" id="PF17863">
    <property type="entry name" value="AAA_lid_2"/>
    <property type="match status" value="1"/>
</dbReference>
<comment type="function">
    <text evidence="6">Involved in bacteriochlorophyll biosynthesis; introduces a magnesium ion into protoporphyrin IX to yield Mg-protoporphyrin IX.</text>
</comment>
<dbReference type="CDD" id="cd00009">
    <property type="entry name" value="AAA"/>
    <property type="match status" value="1"/>
</dbReference>
<evidence type="ECO:0000256" key="5">
    <source>
        <dbReference type="ARBA" id="ARBA00030759"/>
    </source>
</evidence>
<comment type="similarity">
    <text evidence="2">Belongs to the Mg-chelatase subunits D/I family.</text>
</comment>
<evidence type="ECO:0000256" key="6">
    <source>
        <dbReference type="ARBA" id="ARBA00053551"/>
    </source>
</evidence>
<dbReference type="Pfam" id="PF01078">
    <property type="entry name" value="Mg_chelatase"/>
    <property type="match status" value="1"/>
</dbReference>